<dbReference type="EMBL" id="BPLR01011717">
    <property type="protein sequence ID" value="GIY48469.1"/>
    <property type="molecule type" value="Genomic_DNA"/>
</dbReference>
<keyword evidence="2" id="KW-1185">Reference proteome</keyword>
<comment type="caution">
    <text evidence="1">The sequence shown here is derived from an EMBL/GenBank/DDBJ whole genome shotgun (WGS) entry which is preliminary data.</text>
</comment>
<reference evidence="1 2" key="1">
    <citation type="submission" date="2021-06" db="EMBL/GenBank/DDBJ databases">
        <title>Caerostris extrusa draft genome.</title>
        <authorList>
            <person name="Kono N."/>
            <person name="Arakawa K."/>
        </authorList>
    </citation>
    <scope>NUCLEOTIDE SEQUENCE [LARGE SCALE GENOMIC DNA]</scope>
</reference>
<protein>
    <submittedName>
        <fullName evidence="1">Uncharacterized protein</fullName>
    </submittedName>
</protein>
<evidence type="ECO:0000313" key="2">
    <source>
        <dbReference type="Proteomes" id="UP001054945"/>
    </source>
</evidence>
<sequence length="73" mass="8343">MMRRVAISSRRWASTCWSSGVSPRTSYIFLPALAVHEYHDDKNDASFGPKPFIQPILHFANIGQHSQAIDWNK</sequence>
<dbReference type="AlphaFoldDB" id="A0AAV4TQY0"/>
<gene>
    <name evidence="1" type="ORF">CEXT_342571</name>
</gene>
<evidence type="ECO:0000313" key="1">
    <source>
        <dbReference type="EMBL" id="GIY48469.1"/>
    </source>
</evidence>
<accession>A0AAV4TQY0</accession>
<organism evidence="1 2">
    <name type="scientific">Caerostris extrusa</name>
    <name type="common">Bark spider</name>
    <name type="synonym">Caerostris bankana</name>
    <dbReference type="NCBI Taxonomy" id="172846"/>
    <lineage>
        <taxon>Eukaryota</taxon>
        <taxon>Metazoa</taxon>
        <taxon>Ecdysozoa</taxon>
        <taxon>Arthropoda</taxon>
        <taxon>Chelicerata</taxon>
        <taxon>Arachnida</taxon>
        <taxon>Araneae</taxon>
        <taxon>Araneomorphae</taxon>
        <taxon>Entelegynae</taxon>
        <taxon>Araneoidea</taxon>
        <taxon>Araneidae</taxon>
        <taxon>Caerostris</taxon>
    </lineage>
</organism>
<proteinExistence type="predicted"/>
<name>A0AAV4TQY0_CAEEX</name>
<dbReference type="Proteomes" id="UP001054945">
    <property type="component" value="Unassembled WGS sequence"/>
</dbReference>